<dbReference type="GO" id="GO:0008170">
    <property type="term" value="F:N-methyltransferase activity"/>
    <property type="evidence" value="ECO:0007669"/>
    <property type="project" value="InterPro"/>
</dbReference>
<evidence type="ECO:0000259" key="7">
    <source>
        <dbReference type="Pfam" id="PF01555"/>
    </source>
</evidence>
<dbReference type="EC" id="2.1.1.72" evidence="2"/>
<evidence type="ECO:0000313" key="9">
    <source>
        <dbReference type="Proteomes" id="UP000477651"/>
    </source>
</evidence>
<evidence type="ECO:0000256" key="3">
    <source>
        <dbReference type="ARBA" id="ARBA00022603"/>
    </source>
</evidence>
<dbReference type="PRINTS" id="PR00506">
    <property type="entry name" value="D21N6MTFRASE"/>
</dbReference>
<dbReference type="InterPro" id="IPR002941">
    <property type="entry name" value="DNA_methylase_N4/N6"/>
</dbReference>
<evidence type="ECO:0000256" key="4">
    <source>
        <dbReference type="ARBA" id="ARBA00022679"/>
    </source>
</evidence>
<organism evidence="8 9">
    <name type="scientific">Pelistega ratti</name>
    <dbReference type="NCBI Taxonomy" id="2652177"/>
    <lineage>
        <taxon>Bacteria</taxon>
        <taxon>Pseudomonadati</taxon>
        <taxon>Pseudomonadota</taxon>
        <taxon>Betaproteobacteria</taxon>
        <taxon>Burkholderiales</taxon>
        <taxon>Alcaligenaceae</taxon>
        <taxon>Pelistega</taxon>
    </lineage>
</organism>
<comment type="similarity">
    <text evidence="1">Belongs to the N(4)/N(6)-methyltransferase family.</text>
</comment>
<comment type="catalytic activity">
    <reaction evidence="6">
        <text>a 2'-deoxyadenosine in DNA + S-adenosyl-L-methionine = an N(6)-methyl-2'-deoxyadenosine in DNA + S-adenosyl-L-homocysteine + H(+)</text>
        <dbReference type="Rhea" id="RHEA:15197"/>
        <dbReference type="Rhea" id="RHEA-COMP:12418"/>
        <dbReference type="Rhea" id="RHEA-COMP:12419"/>
        <dbReference type="ChEBI" id="CHEBI:15378"/>
        <dbReference type="ChEBI" id="CHEBI:57856"/>
        <dbReference type="ChEBI" id="CHEBI:59789"/>
        <dbReference type="ChEBI" id="CHEBI:90615"/>
        <dbReference type="ChEBI" id="CHEBI:90616"/>
        <dbReference type="EC" id="2.1.1.72"/>
    </reaction>
</comment>
<keyword evidence="9" id="KW-1185">Reference proteome</keyword>
<evidence type="ECO:0000256" key="6">
    <source>
        <dbReference type="ARBA" id="ARBA00047942"/>
    </source>
</evidence>
<evidence type="ECO:0000256" key="5">
    <source>
        <dbReference type="ARBA" id="ARBA00022691"/>
    </source>
</evidence>
<keyword evidence="4 8" id="KW-0808">Transferase</keyword>
<dbReference type="Proteomes" id="UP000477651">
    <property type="component" value="Unassembled WGS sequence"/>
</dbReference>
<dbReference type="GO" id="GO:0009007">
    <property type="term" value="F:site-specific DNA-methyltransferase (adenine-specific) activity"/>
    <property type="evidence" value="ECO:0007669"/>
    <property type="project" value="UniProtKB-EC"/>
</dbReference>
<keyword evidence="5" id="KW-0949">S-adenosyl-L-methionine</keyword>
<comment type="caution">
    <text evidence="8">The sequence shown here is derived from an EMBL/GenBank/DDBJ whole genome shotgun (WGS) entry which is preliminary data.</text>
</comment>
<sequence>MKNQKLELTWISKDKCPKLESRILLEDAEKSYHTQVRSENDLFDNRLIFGDNLLALRALEQEFAGKVKCIYIDPPYNTGNAFEHYDNGLEHSIWLGLVRDHLEIIKRLLADDGLLWITIDDNEAHYLKVLCDEVFGRGNFVANAIWQKKFSPQNDAKWLSDNHDYVLVYANNKEIWRPNLLERSELSDGRYSNPDNDPRGVWASSDMSVRTYSEATDYPITTPSGKIVNPAESRCWFVSKDKFDELVKDNRIWFGKTGNNVPSLKKFLTEVKEGMISLIIWLHEEVGCNQDAKKEVKQFNSKDVFDTPKPEKLLQRILHLATNPGDLVLDSFAGSGTTGAVAHKMGRRWIMVELGEHCHTHIIPRLKKVIDGTDQGGISKAVNWQGGGGFRYYRLAPTLIVNDKWGNPIINPEYNPEMLAEALAKLEGFTYQPSETLWWQHGFSSERDFIYVTTQTLSVEQLQVLSDEVGDNRTLLVCCAAWRGITIAQAAERFENLSLKKIPKMVLARCEWGHDDYSLNIANLPMSEEESASSEINFPTQIKAKTGKSAVKNQGVLFEEDGNE</sequence>
<dbReference type="Pfam" id="PF01555">
    <property type="entry name" value="N6_N4_Mtase"/>
    <property type="match status" value="1"/>
</dbReference>
<dbReference type="PROSITE" id="PS00092">
    <property type="entry name" value="N6_MTASE"/>
    <property type="match status" value="1"/>
</dbReference>
<keyword evidence="3 8" id="KW-0489">Methyltransferase</keyword>
<accession>A0A6L9Y6A9</accession>
<dbReference type="PIRSF" id="PIRSF015855">
    <property type="entry name" value="TypeIII_Mtase_mKpnI"/>
    <property type="match status" value="1"/>
</dbReference>
<gene>
    <name evidence="8" type="ORF">F9B74_06230</name>
</gene>
<dbReference type="AlphaFoldDB" id="A0A6L9Y6A9"/>
<dbReference type="GO" id="GO:0032259">
    <property type="term" value="P:methylation"/>
    <property type="evidence" value="ECO:0007669"/>
    <property type="project" value="UniProtKB-KW"/>
</dbReference>
<reference evidence="8 9" key="1">
    <citation type="submission" date="2020-02" db="EMBL/GenBank/DDBJ databases">
        <title>Pelistega sp. NLN82 were isolated from wild rodents of the Hainan Island.</title>
        <authorList>
            <person name="Niu N."/>
            <person name="Zhou J."/>
        </authorList>
    </citation>
    <scope>NUCLEOTIDE SEQUENCE [LARGE SCALE GENOMIC DNA]</scope>
    <source>
        <strain evidence="8 9">NLN82</strain>
    </source>
</reference>
<dbReference type="InterPro" id="IPR029063">
    <property type="entry name" value="SAM-dependent_MTases_sf"/>
</dbReference>
<evidence type="ECO:0000256" key="1">
    <source>
        <dbReference type="ARBA" id="ARBA00006594"/>
    </source>
</evidence>
<proteinExistence type="inferred from homology"/>
<protein>
    <recommendedName>
        <fullName evidence="2">site-specific DNA-methyltransferase (adenine-specific)</fullName>
        <ecNumber evidence="2">2.1.1.72</ecNumber>
    </recommendedName>
</protein>
<evidence type="ECO:0000256" key="2">
    <source>
        <dbReference type="ARBA" id="ARBA00011900"/>
    </source>
</evidence>
<dbReference type="InterPro" id="IPR002052">
    <property type="entry name" value="DNA_methylase_N6_adenine_CS"/>
</dbReference>
<dbReference type="RefSeq" id="WP_163764482.1">
    <property type="nucleotide sequence ID" value="NZ_JAAGYR010000010.1"/>
</dbReference>
<dbReference type="EMBL" id="JAAGYR010000010">
    <property type="protein sequence ID" value="NEN75921.1"/>
    <property type="molecule type" value="Genomic_DNA"/>
</dbReference>
<dbReference type="SUPFAM" id="SSF53335">
    <property type="entry name" value="S-adenosyl-L-methionine-dependent methyltransferases"/>
    <property type="match status" value="1"/>
</dbReference>
<name>A0A6L9Y6A9_9BURK</name>
<evidence type="ECO:0000313" key="8">
    <source>
        <dbReference type="EMBL" id="NEN75921.1"/>
    </source>
</evidence>
<dbReference type="GO" id="GO:0003677">
    <property type="term" value="F:DNA binding"/>
    <property type="evidence" value="ECO:0007669"/>
    <property type="project" value="InterPro"/>
</dbReference>
<dbReference type="InterPro" id="IPR002295">
    <property type="entry name" value="N4/N6-MTase_EcoPI_Mod-like"/>
</dbReference>
<dbReference type="Gene3D" id="3.40.50.150">
    <property type="entry name" value="Vaccinia Virus protein VP39"/>
    <property type="match status" value="1"/>
</dbReference>
<feature type="domain" description="DNA methylase N-4/N-6" evidence="7">
    <location>
        <begin position="67"/>
        <end position="360"/>
    </location>
</feature>